<evidence type="ECO:0000313" key="3">
    <source>
        <dbReference type="Proteomes" id="UP000266177"/>
    </source>
</evidence>
<evidence type="ECO:0000256" key="1">
    <source>
        <dbReference type="SAM" id="MobiDB-lite"/>
    </source>
</evidence>
<gene>
    <name evidence="2" type="ORF">DQX05_06540</name>
</gene>
<evidence type="ECO:0000313" key="2">
    <source>
        <dbReference type="EMBL" id="RJG25128.1"/>
    </source>
</evidence>
<sequence>MRDMRVSLQFNLGSDRYAERFIEAYGRERVDEERLRLCGLVSVFNGFRGQDYYEPQDHNPNGGGERIGERRDEVF</sequence>
<organism evidence="2 3">
    <name type="scientific">Paenibacillus thiaminolyticus</name>
    <name type="common">Bacillus thiaminolyticus</name>
    <dbReference type="NCBI Taxonomy" id="49283"/>
    <lineage>
        <taxon>Bacteria</taxon>
        <taxon>Bacillati</taxon>
        <taxon>Bacillota</taxon>
        <taxon>Bacilli</taxon>
        <taxon>Bacillales</taxon>
        <taxon>Paenibacillaceae</taxon>
        <taxon>Paenibacillus</taxon>
    </lineage>
</organism>
<reference evidence="2 3" key="1">
    <citation type="submission" date="2018-09" db="EMBL/GenBank/DDBJ databases">
        <title>Paenibacillus SK2017-BO5.</title>
        <authorList>
            <person name="Piskunova J.V."/>
            <person name="Dubiley S.A."/>
            <person name="Severinov K.V."/>
        </authorList>
    </citation>
    <scope>NUCLEOTIDE SEQUENCE [LARGE SCALE GENOMIC DNA]</scope>
    <source>
        <strain evidence="2 3">BO5</strain>
    </source>
</reference>
<dbReference type="Proteomes" id="UP000266177">
    <property type="component" value="Unassembled WGS sequence"/>
</dbReference>
<dbReference type="EMBL" id="QYZD01000004">
    <property type="protein sequence ID" value="RJG25128.1"/>
    <property type="molecule type" value="Genomic_DNA"/>
</dbReference>
<feature type="region of interest" description="Disordered" evidence="1">
    <location>
        <begin position="51"/>
        <end position="75"/>
    </location>
</feature>
<proteinExistence type="predicted"/>
<dbReference type="OrthoDB" id="3806873at2"/>
<protein>
    <submittedName>
        <fullName evidence="2">Uncharacterized protein</fullName>
    </submittedName>
</protein>
<comment type="caution">
    <text evidence="2">The sequence shown here is derived from an EMBL/GenBank/DDBJ whole genome shotgun (WGS) entry which is preliminary data.</text>
</comment>
<name>A0A3A3GKG7_PANTH</name>
<feature type="compositionally biased region" description="Basic and acidic residues" evidence="1">
    <location>
        <begin position="66"/>
        <end position="75"/>
    </location>
</feature>
<dbReference type="AlphaFoldDB" id="A0A3A3GKG7"/>
<accession>A0A3A3GKG7</accession>
<dbReference type="RefSeq" id="WP_119791978.1">
    <property type="nucleotide sequence ID" value="NZ_QYZD01000004.1"/>
</dbReference>